<comment type="similarity">
    <text evidence="1">Belongs to the MDM20/NAA25 family.</text>
</comment>
<evidence type="ECO:0000313" key="5">
    <source>
        <dbReference type="Proteomes" id="UP000837857"/>
    </source>
</evidence>
<dbReference type="PANTHER" id="PTHR22767:SF3">
    <property type="entry name" value="N-ALPHA-ACETYLTRANSFERASE 25, NATB AUXILIARY SUBUNIT"/>
    <property type="match status" value="1"/>
</dbReference>
<evidence type="ECO:0000313" key="4">
    <source>
        <dbReference type="EMBL" id="CAH2052835.1"/>
    </source>
</evidence>
<evidence type="ECO:0000256" key="3">
    <source>
        <dbReference type="ARBA" id="ARBA00029872"/>
    </source>
</evidence>
<dbReference type="Pfam" id="PF09797">
    <property type="entry name" value="NatB_MDM20"/>
    <property type="match status" value="1"/>
</dbReference>
<keyword evidence="2" id="KW-0802">TPR repeat</keyword>
<sequence>MAVRPQHVHDGGIVERRLRPIYDWLDNGVNKKALQEAEKVLKKSPSLQAARALKALALLRLGKKSEAQGVLDSLAEEKPSDDTTLQAMTIFYRESQQLHKVCALYEAAVKAEPGSEELHSHLFMSYVRIADYRAQQRAAMALYKLAPKNPYYFWAVMSIVLQAKSTDDVAKKGILLTLAQRMVDNFIMENKMEAEQEARLYIMILELQEKWEDIIKFIEGPLYSQVVPGSMAQASIPYLKKLGQWRRLNLLCKDLLWDNQDRWDYYMPYFDSVFELIKGADPDAENCNSSVDDTAEKCHEFICQLVESISSGRTLRGPYLARLELWKRLSEGGDPTALLGSGMALCVQYLRVFANKSCSVPDIKPYLSMIPQKEREEHCRDFLTCLGFDENSEPDNAADIQRHISCMCAWRVCSPEAGAEAGAEWARLGRTLSAHYLRCLRGGLVTASATEACAADGYATLAAHHYFHAAMQRQDAAPLEEALGLLELALHHSPANLHVKLLLLALYHVLGAGAAADAAFARLEAKHVQLAALCWLHAARLPAVSPRAAPARLGDALAFYRSHAKDSVEHLTYAYKYGTFEKLVELNAWHARLEACAWAATAARERALLALQQAAPAPPPELPPALPDRLTDNRDLGVIVSWEPPQSRDPDLKARTFERDVALLRLKDLLLGAVALTASAAAAPHDGRPLAQLRQRAAALAEHVRRCTELYRRPERLSLSAPLPSRIFALVQSPVGYGALYEGVLQLAQAACARQASGAGADGGVGVGVDGSVGVGVDAAVGVGAVGEAVASLRALVRAARPHVAPAPAHRLQWRDSLEHLSNFLEFAGVVTFVVGVCHEAVAAAGSRRARKRASQSPDEAETARLLAALAEELAELFAAAEERLRAWPEPEPALGARLSALGLRAEYRCPVADKLRRSREDALRHARDSLAAKRRWLAAPR</sequence>
<feature type="non-terminal residue" evidence="4">
    <location>
        <position position="1"/>
    </location>
</feature>
<evidence type="ECO:0000256" key="1">
    <source>
        <dbReference type="ARBA" id="ARBA00006298"/>
    </source>
</evidence>
<name>A0ABN8IEI3_9NEOP</name>
<organism evidence="4 5">
    <name type="scientific">Iphiclides podalirius</name>
    <name type="common">scarce swallowtail</name>
    <dbReference type="NCBI Taxonomy" id="110791"/>
    <lineage>
        <taxon>Eukaryota</taxon>
        <taxon>Metazoa</taxon>
        <taxon>Ecdysozoa</taxon>
        <taxon>Arthropoda</taxon>
        <taxon>Hexapoda</taxon>
        <taxon>Insecta</taxon>
        <taxon>Pterygota</taxon>
        <taxon>Neoptera</taxon>
        <taxon>Endopterygota</taxon>
        <taxon>Lepidoptera</taxon>
        <taxon>Glossata</taxon>
        <taxon>Ditrysia</taxon>
        <taxon>Papilionoidea</taxon>
        <taxon>Papilionidae</taxon>
        <taxon>Papilioninae</taxon>
        <taxon>Iphiclides</taxon>
    </lineage>
</organism>
<evidence type="ECO:0000256" key="2">
    <source>
        <dbReference type="ARBA" id="ARBA00022803"/>
    </source>
</evidence>
<dbReference type="SUPFAM" id="SSF48452">
    <property type="entry name" value="TPR-like"/>
    <property type="match status" value="1"/>
</dbReference>
<dbReference type="Proteomes" id="UP000837857">
    <property type="component" value="Chromosome 20"/>
</dbReference>
<keyword evidence="5" id="KW-1185">Reference proteome</keyword>
<accession>A0ABN8IEI3</accession>
<reference evidence="4" key="1">
    <citation type="submission" date="2022-03" db="EMBL/GenBank/DDBJ databases">
        <authorList>
            <person name="Martin H S."/>
        </authorList>
    </citation>
    <scope>NUCLEOTIDE SEQUENCE</scope>
</reference>
<dbReference type="InterPro" id="IPR011990">
    <property type="entry name" value="TPR-like_helical_dom_sf"/>
</dbReference>
<protein>
    <recommendedName>
        <fullName evidence="3">N-terminal acetyltransferase B complex subunit MDM20 homolog</fullName>
    </recommendedName>
</protein>
<dbReference type="EMBL" id="OW152832">
    <property type="protein sequence ID" value="CAH2052835.1"/>
    <property type="molecule type" value="Genomic_DNA"/>
</dbReference>
<dbReference type="InterPro" id="IPR019183">
    <property type="entry name" value="NAA25_NatB_aux_su"/>
</dbReference>
<dbReference type="PANTHER" id="PTHR22767">
    <property type="entry name" value="N-TERMINAL ACETYLTRANSFERASE-RELATED"/>
    <property type="match status" value="1"/>
</dbReference>
<gene>
    <name evidence="4" type="ORF">IPOD504_LOCUS8398</name>
</gene>
<proteinExistence type="inferred from homology"/>
<dbReference type="Gene3D" id="1.25.40.1040">
    <property type="match status" value="1"/>
</dbReference>